<evidence type="ECO:0000313" key="1">
    <source>
        <dbReference type="EMBL" id="KAB2335517.1"/>
    </source>
</evidence>
<dbReference type="AlphaFoldDB" id="A0A7V7RQ49"/>
<evidence type="ECO:0000313" key="2">
    <source>
        <dbReference type="Proteomes" id="UP000441354"/>
    </source>
</evidence>
<dbReference type="RefSeq" id="WP_151572142.1">
    <property type="nucleotide sequence ID" value="NZ_WBOT01000001.1"/>
</dbReference>
<dbReference type="Proteomes" id="UP000441354">
    <property type="component" value="Unassembled WGS sequence"/>
</dbReference>
<name>A0A7V7RQ49_9BACI</name>
<dbReference type="OrthoDB" id="9932874at2"/>
<comment type="caution">
    <text evidence="1">The sequence shown here is derived from an EMBL/GenBank/DDBJ whole genome shotgun (WGS) entry which is preliminary data.</text>
</comment>
<organism evidence="1 2">
    <name type="scientific">Bacillus mesophilum</name>
    <dbReference type="NCBI Taxonomy" id="1071718"/>
    <lineage>
        <taxon>Bacteria</taxon>
        <taxon>Bacillati</taxon>
        <taxon>Bacillota</taxon>
        <taxon>Bacilli</taxon>
        <taxon>Bacillales</taxon>
        <taxon>Bacillaceae</taxon>
        <taxon>Bacillus</taxon>
    </lineage>
</organism>
<dbReference type="EMBL" id="WBOT01000001">
    <property type="protein sequence ID" value="KAB2335517.1"/>
    <property type="molecule type" value="Genomic_DNA"/>
</dbReference>
<sequence length="139" mass="15813">MKIENYMKKRRLWKQSKQPILRKGNKAYPLSWRNPMLFPMPELEAESEQPIELEVESEQILDPELDPLACMTTAQLRNFFANNPAGSFVEVNYLGYNGTVLKTASGFISQFDGFELVLTPTEAGYPIVRIPANIICSIN</sequence>
<protein>
    <submittedName>
        <fullName evidence="1">Uncharacterized protein</fullName>
    </submittedName>
</protein>
<accession>A0A7V7RQ49</accession>
<keyword evidence="2" id="KW-1185">Reference proteome</keyword>
<proteinExistence type="predicted"/>
<reference evidence="1 2" key="1">
    <citation type="journal article" date="2014" name="Arch. Microbiol.">
        <title>Bacillus mesophilum sp. nov., strain IITR-54T, a novel 4-chlorobiphenyl dechlorinating bacterium.</title>
        <authorList>
            <person name="Manickam N."/>
            <person name="Singh N.K."/>
            <person name="Bajaj A."/>
            <person name="Kumar R.M."/>
            <person name="Kaur G."/>
            <person name="Kaur N."/>
            <person name="Bala M."/>
            <person name="Kumar A."/>
            <person name="Mayilraj S."/>
        </authorList>
    </citation>
    <scope>NUCLEOTIDE SEQUENCE [LARGE SCALE GENOMIC DNA]</scope>
    <source>
        <strain evidence="1 2">IITR-54</strain>
    </source>
</reference>
<gene>
    <name evidence="1" type="ORF">F7732_02785</name>
</gene>